<protein>
    <submittedName>
        <fullName evidence="1">Plant disease resistance polyprotein-like protein</fullName>
    </submittedName>
</protein>
<evidence type="ECO:0000313" key="2">
    <source>
        <dbReference type="Proteomes" id="UP000000763"/>
    </source>
</evidence>
<gene>
    <name evidence="1" type="primary">P0478E02.22</name>
</gene>
<evidence type="ECO:0000313" key="1">
    <source>
        <dbReference type="EMBL" id="BAC79203.1"/>
    </source>
</evidence>
<dbReference type="AlphaFoldDB" id="Q7XJ05"/>
<proteinExistence type="predicted"/>
<dbReference type="Proteomes" id="UP000000763">
    <property type="component" value="Chromosome 9"/>
</dbReference>
<reference evidence="2" key="1">
    <citation type="journal article" date="2005" name="Nature">
        <title>The map-based sequence of the rice genome.</title>
        <authorList>
            <consortium name="International rice genome sequencing project (IRGSP)"/>
            <person name="Matsumoto T."/>
            <person name="Wu J."/>
            <person name="Kanamori H."/>
            <person name="Katayose Y."/>
            <person name="Fujisawa M."/>
            <person name="Namiki N."/>
            <person name="Mizuno H."/>
            <person name="Yamamoto K."/>
            <person name="Antonio B.A."/>
            <person name="Baba T."/>
            <person name="Sakata K."/>
            <person name="Nagamura Y."/>
            <person name="Aoki H."/>
            <person name="Arikawa K."/>
            <person name="Arita K."/>
            <person name="Bito T."/>
            <person name="Chiden Y."/>
            <person name="Fujitsuka N."/>
            <person name="Fukunaka R."/>
            <person name="Hamada M."/>
            <person name="Harada C."/>
            <person name="Hayashi A."/>
            <person name="Hijishita S."/>
            <person name="Honda M."/>
            <person name="Hosokawa S."/>
            <person name="Ichikawa Y."/>
            <person name="Idonuma A."/>
            <person name="Iijima M."/>
            <person name="Ikeda M."/>
            <person name="Ikeno M."/>
            <person name="Ito K."/>
            <person name="Ito S."/>
            <person name="Ito T."/>
            <person name="Ito Y."/>
            <person name="Ito Y."/>
            <person name="Iwabuchi A."/>
            <person name="Kamiya K."/>
            <person name="Karasawa W."/>
            <person name="Kurita K."/>
            <person name="Katagiri S."/>
            <person name="Kikuta A."/>
            <person name="Kobayashi H."/>
            <person name="Kobayashi N."/>
            <person name="Machita K."/>
            <person name="Maehara T."/>
            <person name="Masukawa M."/>
            <person name="Mizubayashi T."/>
            <person name="Mukai Y."/>
            <person name="Nagasaki H."/>
            <person name="Nagata Y."/>
            <person name="Naito S."/>
            <person name="Nakashima M."/>
            <person name="Nakama Y."/>
            <person name="Nakamichi Y."/>
            <person name="Nakamura M."/>
            <person name="Meguro A."/>
            <person name="Negishi M."/>
            <person name="Ohta I."/>
            <person name="Ohta T."/>
            <person name="Okamoto M."/>
            <person name="Ono N."/>
            <person name="Saji S."/>
            <person name="Sakaguchi M."/>
            <person name="Sakai K."/>
            <person name="Shibata M."/>
            <person name="Shimokawa T."/>
            <person name="Song J."/>
            <person name="Takazaki Y."/>
            <person name="Terasawa K."/>
            <person name="Tsugane M."/>
            <person name="Tsuji K."/>
            <person name="Ueda S."/>
            <person name="Waki K."/>
            <person name="Yamagata H."/>
            <person name="Yamamoto M."/>
            <person name="Yamamoto S."/>
            <person name="Yamane H."/>
            <person name="Yoshiki S."/>
            <person name="Yoshihara R."/>
            <person name="Yukawa K."/>
            <person name="Zhong H."/>
            <person name="Yano M."/>
            <person name="Yuan Q."/>
            <person name="Ouyang S."/>
            <person name="Liu J."/>
            <person name="Jones K.M."/>
            <person name="Gansberger K."/>
            <person name="Moffat K."/>
            <person name="Hill J."/>
            <person name="Bera J."/>
            <person name="Fadrosh D."/>
            <person name="Jin S."/>
            <person name="Johri S."/>
            <person name="Kim M."/>
            <person name="Overton L."/>
            <person name="Reardon M."/>
            <person name="Tsitrin T."/>
            <person name="Vuong H."/>
            <person name="Weaver B."/>
            <person name="Ciecko A."/>
            <person name="Tallon L."/>
            <person name="Jackson J."/>
            <person name="Pai G."/>
            <person name="Aken S.V."/>
            <person name="Utterback T."/>
            <person name="Reidmuller S."/>
            <person name="Feldblyum T."/>
            <person name="Hsiao J."/>
            <person name="Zismann V."/>
            <person name="Iobst S."/>
            <person name="de Vazeille A.R."/>
            <person name="Buell C.R."/>
            <person name="Ying K."/>
            <person name="Li Y."/>
            <person name="Lu T."/>
            <person name="Huang Y."/>
            <person name="Zhao Q."/>
            <person name="Feng Q."/>
            <person name="Zhang L."/>
            <person name="Zhu J."/>
            <person name="Weng Q."/>
            <person name="Mu J."/>
            <person name="Lu Y."/>
            <person name="Fan D."/>
            <person name="Liu Y."/>
            <person name="Guan J."/>
            <person name="Zhang Y."/>
            <person name="Yu S."/>
            <person name="Liu X."/>
            <person name="Zhang Y."/>
            <person name="Hong G."/>
            <person name="Han B."/>
            <person name="Choisne N."/>
            <person name="Demange N."/>
            <person name="Orjeda G."/>
            <person name="Samain S."/>
            <person name="Cattolico L."/>
            <person name="Pelletier E."/>
            <person name="Couloux A."/>
            <person name="Segurens B."/>
            <person name="Wincker P."/>
            <person name="D'Hont A."/>
            <person name="Scarpelli C."/>
            <person name="Weissenbach J."/>
            <person name="Salanoubat M."/>
            <person name="Quetier F."/>
            <person name="Yu Y."/>
            <person name="Kim H.R."/>
            <person name="Rambo T."/>
            <person name="Currie J."/>
            <person name="Collura K."/>
            <person name="Luo M."/>
            <person name="Yang T."/>
            <person name="Ammiraju J.S.S."/>
            <person name="Engler F."/>
            <person name="Soderlund C."/>
            <person name="Wing R.A."/>
            <person name="Palmer L.E."/>
            <person name="de la Bastide M."/>
            <person name="Spiegel L."/>
            <person name="Nascimento L."/>
            <person name="Zutavern T."/>
            <person name="O'Shaughnessy A."/>
            <person name="Dike S."/>
            <person name="Dedhia N."/>
            <person name="Preston R."/>
            <person name="Balija V."/>
            <person name="McCombie W.R."/>
            <person name="Chow T."/>
            <person name="Chen H."/>
            <person name="Chung M."/>
            <person name="Chen C."/>
            <person name="Shaw J."/>
            <person name="Wu H."/>
            <person name="Hsiao K."/>
            <person name="Chao Y."/>
            <person name="Chu M."/>
            <person name="Cheng C."/>
            <person name="Hour A."/>
            <person name="Lee P."/>
            <person name="Lin S."/>
            <person name="Lin Y."/>
            <person name="Liou J."/>
            <person name="Liu S."/>
            <person name="Hsing Y."/>
            <person name="Raghuvanshi S."/>
            <person name="Mohanty A."/>
            <person name="Bharti A.K."/>
            <person name="Gaur A."/>
            <person name="Gupta V."/>
            <person name="Kumar D."/>
            <person name="Ravi V."/>
            <person name="Vij S."/>
            <person name="Kapur A."/>
            <person name="Khurana P."/>
            <person name="Khurana P."/>
            <person name="Khurana J.P."/>
            <person name="Tyagi A.K."/>
            <person name="Gaikwad K."/>
            <person name="Singh A."/>
            <person name="Dalal V."/>
            <person name="Srivastava S."/>
            <person name="Dixit A."/>
            <person name="Pal A.K."/>
            <person name="Ghazi I.A."/>
            <person name="Yadav M."/>
            <person name="Pandit A."/>
            <person name="Bhargava A."/>
            <person name="Sureshbabu K."/>
            <person name="Batra K."/>
            <person name="Sharma T.R."/>
            <person name="Mohapatra T."/>
            <person name="Singh N.K."/>
            <person name="Messing J."/>
            <person name="Nelson A.B."/>
            <person name="Fuks G."/>
            <person name="Kavchok S."/>
            <person name="Keizer G."/>
            <person name="Linton E."/>
            <person name="Llaca V."/>
            <person name="Song R."/>
            <person name="Tanyolac B."/>
            <person name="Young S."/>
            <person name="Ho-Il K."/>
            <person name="Hahn J.H."/>
            <person name="Sangsakoo G."/>
            <person name="Vanavichit A."/>
            <person name="de Mattos Luiz.A.T."/>
            <person name="Zimmer P.D."/>
            <person name="Malone G."/>
            <person name="Dellagostin O."/>
            <person name="de Oliveira A.C."/>
            <person name="Bevan M."/>
            <person name="Bancroft I."/>
            <person name="Minx P."/>
            <person name="Cordum H."/>
            <person name="Wilson R."/>
            <person name="Cheng Z."/>
            <person name="Jin W."/>
            <person name="Jiang J."/>
            <person name="Leong S.A."/>
            <person name="Iwama H."/>
            <person name="Gojobori T."/>
            <person name="Itoh T."/>
            <person name="Niimura Y."/>
            <person name="Fujii Y."/>
            <person name="Habara T."/>
            <person name="Sakai H."/>
            <person name="Sato Y."/>
            <person name="Wilson G."/>
            <person name="Kumar K."/>
            <person name="McCouch S."/>
            <person name="Juretic N."/>
            <person name="Hoen D."/>
            <person name="Wright S."/>
            <person name="Bruskiewich R."/>
            <person name="Bureau T."/>
            <person name="Miyao A."/>
            <person name="Hirochika H."/>
            <person name="Nishikawa T."/>
            <person name="Kadowaki K."/>
            <person name="Sugiura M."/>
            <person name="Burr B."/>
            <person name="Sasaki T."/>
        </authorList>
    </citation>
    <scope>NUCLEOTIDE SEQUENCE [LARGE SCALE GENOMIC DNA]</scope>
    <source>
        <strain evidence="2">cv. Nipponbare</strain>
    </source>
</reference>
<dbReference type="SUPFAM" id="SSF52047">
    <property type="entry name" value="RNI-like"/>
    <property type="match status" value="1"/>
</dbReference>
<dbReference type="InterPro" id="IPR036047">
    <property type="entry name" value="F-box-like_dom_sf"/>
</dbReference>
<sequence>MCQLHHLREREGAGERGERRAWRDGGRHGRRLDLLRLILRRLDTRSALATAALSKRWPHLSRHLPALDFRVTDVIPEPDRYHWYLRRRRTAGDRRRPVRVSTLNKLDVIIGRYERHGMRSLANSVNNFLDADDDDGGNGEAHRRYQRVSLEVFPTHNSGHMNRLIATAIADWSVQDLEVTILDTTSNHGSMGYSFPHHCFDDDAMFPAATGCSLKTLKLTNCAPLAVAGGGGDLQHPPRVFGSLTVLVLQGMPMSTRYEGVVRACPRLEVLHLRLERLACVGGEPVEFSFGAVPRLARLSLSFHADVNATTWLLHTFAGMTRNEYPLFNFLNRLPDLDTLVLRFTGPERWVAPAMLHDDAPLRRLRRLLVADMPPSWDLTWTRYLLEAAAALETLHIHVDVAAGTAASPGRRVAWPTAAEFKHRALRELVIVGYRPSEWQHEEFVSLMMSTCVALRDVALLEHGHVRAKGHWDWELMT</sequence>
<dbReference type="EMBL" id="AB109206">
    <property type="protein sequence ID" value="BAC79203.1"/>
    <property type="molecule type" value="Genomic_DNA"/>
</dbReference>
<reference evidence="2" key="2">
    <citation type="journal article" date="2008" name="Nucleic Acids Res.">
        <title>The rice annotation project database (RAP-DB): 2008 update.</title>
        <authorList>
            <consortium name="The rice annotation project (RAP)"/>
        </authorList>
    </citation>
    <scope>GENOME REANNOTATION</scope>
    <source>
        <strain evidence="2">cv. Nipponbare</strain>
    </source>
</reference>
<organism evidence="1 2">
    <name type="scientific">Oryza sativa subsp. japonica</name>
    <name type="common">Rice</name>
    <dbReference type="NCBI Taxonomy" id="39947"/>
    <lineage>
        <taxon>Eukaryota</taxon>
        <taxon>Viridiplantae</taxon>
        <taxon>Streptophyta</taxon>
        <taxon>Embryophyta</taxon>
        <taxon>Tracheophyta</taxon>
        <taxon>Spermatophyta</taxon>
        <taxon>Magnoliopsida</taxon>
        <taxon>Liliopsida</taxon>
        <taxon>Poales</taxon>
        <taxon>Poaceae</taxon>
        <taxon>BOP clade</taxon>
        <taxon>Oryzoideae</taxon>
        <taxon>Oryzeae</taxon>
        <taxon>Oryzinae</taxon>
        <taxon>Oryza</taxon>
        <taxon>Oryza sativa</taxon>
    </lineage>
</organism>
<dbReference type="PANTHER" id="PTHR35545:SF26">
    <property type="entry name" value="F-BOX DOMAIN-CONTAINING PROTEIN"/>
    <property type="match status" value="1"/>
</dbReference>
<name>Q7XJ05_ORYSJ</name>
<accession>Q7XJ05</accession>
<dbReference type="PANTHER" id="PTHR35545">
    <property type="entry name" value="F-BOX DOMAIN-CONTAINING PROTEIN"/>
    <property type="match status" value="1"/>
</dbReference>
<dbReference type="SUPFAM" id="SSF81383">
    <property type="entry name" value="F-box domain"/>
    <property type="match status" value="1"/>
</dbReference>